<gene>
    <name evidence="1" type="ORF">HDF10_001477</name>
</gene>
<dbReference type="SUPFAM" id="SSF56112">
    <property type="entry name" value="Protein kinase-like (PK-like)"/>
    <property type="match status" value="1"/>
</dbReference>
<dbReference type="Pfam" id="PF10009">
    <property type="entry name" value="DUF2252"/>
    <property type="match status" value="1"/>
</dbReference>
<dbReference type="Proteomes" id="UP000569092">
    <property type="component" value="Unassembled WGS sequence"/>
</dbReference>
<dbReference type="PANTHER" id="PTHR39441:SF1">
    <property type="entry name" value="DUF2252 DOMAIN-CONTAINING PROTEIN"/>
    <property type="match status" value="1"/>
</dbReference>
<evidence type="ECO:0000313" key="1">
    <source>
        <dbReference type="EMBL" id="MBB5343502.1"/>
    </source>
</evidence>
<sequence>MRKKVVEIKPADRQAILEERRRLKMARSAHAYVRGNTLQFYEWLKADSARKLPQGPPVWICGDCHVGNLGPVANSEGKVEIEIRDLDQTVIGNPAHDLIRLGLSLATAARGSDLPGVTTALMMEQMVQGYRSALIPQRVKKIKKDPENLRPVETVLHQAVNREWRHLAQERIEDVKPTIPLGDRFWTLSDEEKEEIKKLFKNEDVRKLVTSLKHRENDAKIRVLDAAYWMKGCSSLGRLRYAALLGVGPKKDKEYCLVDIKEAVRAAAPAAKNADMPKDFARRVVTGASNLSPYLGERMLAAKFLARPVVLRELMPQDLKLEIDRLTREEAVNAASYLACIVGKAHARQMDTPTRKRWAAELTKNRSKTLNAPGWMWTSIVELIASHETAYLEHCRLYATA</sequence>
<comment type="caution">
    <text evidence="1">The sequence shown here is derived from an EMBL/GenBank/DDBJ whole genome shotgun (WGS) entry which is preliminary data.</text>
</comment>
<dbReference type="AlphaFoldDB" id="A0A7W8N2K8"/>
<dbReference type="PANTHER" id="PTHR39441">
    <property type="entry name" value="DUF2252 DOMAIN-CONTAINING PROTEIN"/>
    <property type="match status" value="1"/>
</dbReference>
<evidence type="ECO:0000313" key="2">
    <source>
        <dbReference type="Proteomes" id="UP000569092"/>
    </source>
</evidence>
<proteinExistence type="predicted"/>
<protein>
    <submittedName>
        <fullName evidence="1">Uncharacterized protein (DUF2252 family)</fullName>
    </submittedName>
</protein>
<name>A0A7W8N2K8_9BACT</name>
<dbReference type="InterPro" id="IPR018721">
    <property type="entry name" value="DUF2252"/>
</dbReference>
<accession>A0A7W8N2K8</accession>
<dbReference type="EMBL" id="JACHDZ010000002">
    <property type="protein sequence ID" value="MBB5343502.1"/>
    <property type="molecule type" value="Genomic_DNA"/>
</dbReference>
<reference evidence="1 2" key="1">
    <citation type="submission" date="2020-08" db="EMBL/GenBank/DDBJ databases">
        <title>Genomic Encyclopedia of Type Strains, Phase IV (KMG-V): Genome sequencing to study the core and pangenomes of soil and plant-associated prokaryotes.</title>
        <authorList>
            <person name="Whitman W."/>
        </authorList>
    </citation>
    <scope>NUCLEOTIDE SEQUENCE [LARGE SCALE GENOMIC DNA]</scope>
    <source>
        <strain evidence="1 2">M8US30</strain>
    </source>
</reference>
<dbReference type="InterPro" id="IPR011009">
    <property type="entry name" value="Kinase-like_dom_sf"/>
</dbReference>
<organism evidence="1 2">
    <name type="scientific">Tunturiibacter lichenicola</name>
    <dbReference type="NCBI Taxonomy" id="2051959"/>
    <lineage>
        <taxon>Bacteria</taxon>
        <taxon>Pseudomonadati</taxon>
        <taxon>Acidobacteriota</taxon>
        <taxon>Terriglobia</taxon>
        <taxon>Terriglobales</taxon>
        <taxon>Acidobacteriaceae</taxon>
        <taxon>Tunturiibacter</taxon>
    </lineage>
</organism>